<dbReference type="EMBL" id="JACXVP010000008">
    <property type="protein sequence ID" value="KAG5590695.1"/>
    <property type="molecule type" value="Genomic_DNA"/>
</dbReference>
<feature type="region of interest" description="Disordered" evidence="1">
    <location>
        <begin position="46"/>
        <end position="68"/>
    </location>
</feature>
<comment type="caution">
    <text evidence="2">The sequence shown here is derived from an EMBL/GenBank/DDBJ whole genome shotgun (WGS) entry which is preliminary data.</text>
</comment>
<protein>
    <submittedName>
        <fullName evidence="2">Uncharacterized protein</fullName>
    </submittedName>
</protein>
<accession>A0A9J5XT05</accession>
<keyword evidence="3" id="KW-1185">Reference proteome</keyword>
<reference evidence="2 3" key="1">
    <citation type="submission" date="2020-09" db="EMBL/GenBank/DDBJ databases">
        <title>De no assembly of potato wild relative species, Solanum commersonii.</title>
        <authorList>
            <person name="Cho K."/>
        </authorList>
    </citation>
    <scope>NUCLEOTIDE SEQUENCE [LARGE SCALE GENOMIC DNA]</scope>
    <source>
        <strain evidence="2">LZ3.2</strain>
        <tissue evidence="2">Leaf</tissue>
    </source>
</reference>
<name>A0A9J5XT05_SOLCO</name>
<organism evidence="2 3">
    <name type="scientific">Solanum commersonii</name>
    <name type="common">Commerson's wild potato</name>
    <name type="synonym">Commerson's nightshade</name>
    <dbReference type="NCBI Taxonomy" id="4109"/>
    <lineage>
        <taxon>Eukaryota</taxon>
        <taxon>Viridiplantae</taxon>
        <taxon>Streptophyta</taxon>
        <taxon>Embryophyta</taxon>
        <taxon>Tracheophyta</taxon>
        <taxon>Spermatophyta</taxon>
        <taxon>Magnoliopsida</taxon>
        <taxon>eudicotyledons</taxon>
        <taxon>Gunneridae</taxon>
        <taxon>Pentapetalae</taxon>
        <taxon>asterids</taxon>
        <taxon>lamiids</taxon>
        <taxon>Solanales</taxon>
        <taxon>Solanaceae</taxon>
        <taxon>Solanoideae</taxon>
        <taxon>Solaneae</taxon>
        <taxon>Solanum</taxon>
    </lineage>
</organism>
<proteinExistence type="predicted"/>
<evidence type="ECO:0000313" key="3">
    <source>
        <dbReference type="Proteomes" id="UP000824120"/>
    </source>
</evidence>
<dbReference type="Proteomes" id="UP000824120">
    <property type="component" value="Chromosome 8"/>
</dbReference>
<evidence type="ECO:0000256" key="1">
    <source>
        <dbReference type="SAM" id="MobiDB-lite"/>
    </source>
</evidence>
<sequence length="135" mass="15764">MGRIPIELEVFKRTHVKKKENESDSDVWVAERAERTFQIKEQVLNLARRPTTSSPAEDTDDDSDEDDDFVDCTPQLRWAAKCPETDSFFCQKNCRKSDGQDGFVRRYSGLFYFFKPRKAMDIVLYSVAFLDFSKN</sequence>
<gene>
    <name evidence="2" type="ORF">H5410_041209</name>
</gene>
<dbReference type="AlphaFoldDB" id="A0A9J5XT05"/>
<feature type="compositionally biased region" description="Acidic residues" evidence="1">
    <location>
        <begin position="57"/>
        <end position="68"/>
    </location>
</feature>
<evidence type="ECO:0000313" key="2">
    <source>
        <dbReference type="EMBL" id="KAG5590695.1"/>
    </source>
</evidence>